<sequence>MQDSERLTDASAPPRRWIAHLDMDAFYASVELLRYPELKGQPVVIGGRRMHAPRTREDGSREYARLRDYTGRGVITTSTYAARALGVHSGMGLMKAGLLAPDAILLPTDFDAYRHYSRVFKAAVAQIAPVIEDRGIDEIYIDLSAVPGVHEAVGHDPLGGVRAVAREIKNSVTRATGLSCSIGITPNKLLSKIASDLDKPDGLTVLTMEDLPDRIWPLPVRRVNGIGPKAAAKLETLGIETIAQLAAAAPALLLERFGRSYGAWLHEAAHGRDERPVVTHSEPVSISRETTFERDLHARHDREQLGRIFTQLCEQLAADLQRKGYLGRTVGIKLRFEGFRTVTRDQTLPLPIQDAAAIRQAAGQCLKRVDLSQRLRLLGVRMASLSRPGDALPPPARNPRPSQAKPENLSLF</sequence>
<dbReference type="Gene3D" id="3.40.1170.60">
    <property type="match status" value="1"/>
</dbReference>
<dbReference type="PROSITE" id="PS50173">
    <property type="entry name" value="UMUC"/>
    <property type="match status" value="1"/>
</dbReference>
<dbReference type="EMBL" id="JASVDS010000002">
    <property type="protein sequence ID" value="MDL5032315.1"/>
    <property type="molecule type" value="Genomic_DNA"/>
</dbReference>
<dbReference type="CDD" id="cd03586">
    <property type="entry name" value="PolY_Pol_IV_kappa"/>
    <property type="match status" value="1"/>
</dbReference>
<comment type="subcellular location">
    <subcellularLocation>
        <location evidence="4">Cytoplasm</location>
    </subcellularLocation>
</comment>
<dbReference type="InterPro" id="IPR050116">
    <property type="entry name" value="DNA_polymerase-Y"/>
</dbReference>
<keyword evidence="4" id="KW-0234">DNA repair</keyword>
<comment type="catalytic activity">
    <reaction evidence="4">
        <text>DNA(n) + a 2'-deoxyribonucleoside 5'-triphosphate = DNA(n+1) + diphosphate</text>
        <dbReference type="Rhea" id="RHEA:22508"/>
        <dbReference type="Rhea" id="RHEA-COMP:17339"/>
        <dbReference type="Rhea" id="RHEA-COMP:17340"/>
        <dbReference type="ChEBI" id="CHEBI:33019"/>
        <dbReference type="ChEBI" id="CHEBI:61560"/>
        <dbReference type="ChEBI" id="CHEBI:173112"/>
        <dbReference type="EC" id="2.7.7.7"/>
    </reaction>
</comment>
<keyword evidence="4" id="KW-0235">DNA replication</keyword>
<feature type="domain" description="UmuC" evidence="6">
    <location>
        <begin position="18"/>
        <end position="227"/>
    </location>
</feature>
<protein>
    <recommendedName>
        <fullName evidence="4">DNA polymerase IV</fullName>
        <shortName evidence="4">Pol IV</shortName>
        <ecNumber evidence="4">2.7.7.7</ecNumber>
    </recommendedName>
</protein>
<dbReference type="Gene3D" id="1.10.150.20">
    <property type="entry name" value="5' to 3' exonuclease, C-terminal subdomain"/>
    <property type="match status" value="1"/>
</dbReference>
<reference evidence="7 8" key="1">
    <citation type="submission" date="2023-06" db="EMBL/GenBank/DDBJ databases">
        <title>Pelomonas sp. APW6 16S ribosomal RNA gene genome sequencing and assembly.</title>
        <authorList>
            <person name="Woo H."/>
        </authorList>
    </citation>
    <scope>NUCLEOTIDE SEQUENCE [LARGE SCALE GENOMIC DNA]</scope>
    <source>
        <strain evidence="7 8">APW6</strain>
    </source>
</reference>
<evidence type="ECO:0000259" key="6">
    <source>
        <dbReference type="PROSITE" id="PS50173"/>
    </source>
</evidence>
<keyword evidence="4 7" id="KW-0548">Nucleotidyltransferase</keyword>
<comment type="similarity">
    <text evidence="1 4">Belongs to the DNA polymerase type-Y family.</text>
</comment>
<dbReference type="InterPro" id="IPR043128">
    <property type="entry name" value="Rev_trsase/Diguanyl_cyclase"/>
</dbReference>
<dbReference type="PANTHER" id="PTHR11076:SF33">
    <property type="entry name" value="DNA POLYMERASE KAPPA"/>
    <property type="match status" value="1"/>
</dbReference>
<dbReference type="Gene3D" id="3.30.1490.100">
    <property type="entry name" value="DNA polymerase, Y-family, little finger domain"/>
    <property type="match status" value="1"/>
</dbReference>
<comment type="function">
    <text evidence="4">Poorly processive, error-prone DNA polymerase involved in untargeted mutagenesis. Copies undamaged DNA at stalled replication forks, which arise in vivo from mismatched or misaligned primer ends. These misaligned primers can be extended by PolIV. Exhibits no 3'-5' exonuclease (proofreading) activity. May be involved in translesional synthesis, in conjunction with the beta clamp from PolIII.</text>
</comment>
<comment type="caution">
    <text evidence="7">The sequence shown here is derived from an EMBL/GenBank/DDBJ whole genome shotgun (WGS) entry which is preliminary data.</text>
</comment>
<gene>
    <name evidence="4 7" type="primary">dinB</name>
    <name evidence="7" type="ORF">QRD43_10410</name>
</gene>
<dbReference type="GO" id="GO:0003887">
    <property type="term" value="F:DNA-directed DNA polymerase activity"/>
    <property type="evidence" value="ECO:0007669"/>
    <property type="project" value="UniProtKB-EC"/>
</dbReference>
<keyword evidence="4" id="KW-0460">Magnesium</keyword>
<keyword evidence="4 7" id="KW-0808">Transferase</keyword>
<feature type="region of interest" description="Disordered" evidence="5">
    <location>
        <begin position="386"/>
        <end position="412"/>
    </location>
</feature>
<comment type="subunit">
    <text evidence="4">Monomer.</text>
</comment>
<dbReference type="InterPro" id="IPR017961">
    <property type="entry name" value="DNA_pol_Y-fam_little_finger"/>
</dbReference>
<dbReference type="HAMAP" id="MF_01113">
    <property type="entry name" value="DNApol_IV"/>
    <property type="match status" value="1"/>
</dbReference>
<keyword evidence="4" id="KW-0479">Metal-binding</keyword>
<keyword evidence="4" id="KW-0238">DNA-binding</keyword>
<keyword evidence="4" id="KW-0963">Cytoplasm</keyword>
<feature type="site" description="Substrate discrimination" evidence="4">
    <location>
        <position position="27"/>
    </location>
</feature>
<keyword evidence="3 4" id="KW-0239">DNA-directed DNA polymerase</keyword>
<evidence type="ECO:0000256" key="2">
    <source>
        <dbReference type="ARBA" id="ARBA00022457"/>
    </source>
</evidence>
<keyword evidence="8" id="KW-1185">Reference proteome</keyword>
<dbReference type="SUPFAM" id="SSF100879">
    <property type="entry name" value="Lesion bypass DNA polymerase (Y-family), little finger domain"/>
    <property type="match status" value="1"/>
</dbReference>
<evidence type="ECO:0000256" key="3">
    <source>
        <dbReference type="ARBA" id="ARBA00022932"/>
    </source>
</evidence>
<organism evidence="7 8">
    <name type="scientific">Roseateles subflavus</name>
    <dbReference type="NCBI Taxonomy" id="3053353"/>
    <lineage>
        <taxon>Bacteria</taxon>
        <taxon>Pseudomonadati</taxon>
        <taxon>Pseudomonadota</taxon>
        <taxon>Betaproteobacteria</taxon>
        <taxon>Burkholderiales</taxon>
        <taxon>Sphaerotilaceae</taxon>
        <taxon>Roseateles</taxon>
    </lineage>
</organism>
<dbReference type="RefSeq" id="WP_285982397.1">
    <property type="nucleotide sequence ID" value="NZ_JASVDS010000002.1"/>
</dbReference>
<evidence type="ECO:0000313" key="8">
    <source>
        <dbReference type="Proteomes" id="UP001238603"/>
    </source>
</evidence>
<dbReference type="Pfam" id="PF00817">
    <property type="entry name" value="IMS"/>
    <property type="match status" value="1"/>
</dbReference>
<dbReference type="InterPro" id="IPR024728">
    <property type="entry name" value="PolY_HhH_motif"/>
</dbReference>
<evidence type="ECO:0000256" key="1">
    <source>
        <dbReference type="ARBA" id="ARBA00010945"/>
    </source>
</evidence>
<evidence type="ECO:0000256" key="4">
    <source>
        <dbReference type="HAMAP-Rule" id="MF_01113"/>
    </source>
</evidence>
<keyword evidence="2 4" id="KW-0515">Mutator protein</keyword>
<evidence type="ECO:0000256" key="5">
    <source>
        <dbReference type="SAM" id="MobiDB-lite"/>
    </source>
</evidence>
<dbReference type="InterPro" id="IPR036775">
    <property type="entry name" value="DNA_pol_Y-fam_lit_finger_sf"/>
</dbReference>
<dbReference type="Pfam" id="PF11799">
    <property type="entry name" value="IMS_C"/>
    <property type="match status" value="1"/>
</dbReference>
<accession>A0ABT7LHI0</accession>
<dbReference type="SUPFAM" id="SSF56672">
    <property type="entry name" value="DNA/RNA polymerases"/>
    <property type="match status" value="1"/>
</dbReference>
<keyword evidence="4" id="KW-0227">DNA damage</keyword>
<feature type="binding site" evidence="4">
    <location>
        <position position="22"/>
    </location>
    <ligand>
        <name>Mg(2+)</name>
        <dbReference type="ChEBI" id="CHEBI:18420"/>
    </ligand>
</feature>
<feature type="active site" evidence="4">
    <location>
        <position position="138"/>
    </location>
</feature>
<dbReference type="InterPro" id="IPR043502">
    <property type="entry name" value="DNA/RNA_pol_sf"/>
</dbReference>
<comment type="cofactor">
    <cofactor evidence="4">
        <name>Mg(2+)</name>
        <dbReference type="ChEBI" id="CHEBI:18420"/>
    </cofactor>
    <text evidence="4">Binds 2 magnesium ions per subunit.</text>
</comment>
<evidence type="ECO:0000313" key="7">
    <source>
        <dbReference type="EMBL" id="MDL5032315.1"/>
    </source>
</evidence>
<proteinExistence type="inferred from homology"/>
<dbReference type="PANTHER" id="PTHR11076">
    <property type="entry name" value="DNA REPAIR POLYMERASE UMUC / TRANSFERASE FAMILY MEMBER"/>
    <property type="match status" value="1"/>
</dbReference>
<name>A0ABT7LHI0_9BURK</name>
<dbReference type="InterPro" id="IPR022880">
    <property type="entry name" value="DNApol_IV"/>
</dbReference>
<dbReference type="Gene3D" id="3.30.70.270">
    <property type="match status" value="1"/>
</dbReference>
<dbReference type="EC" id="2.7.7.7" evidence="4"/>
<dbReference type="Proteomes" id="UP001238603">
    <property type="component" value="Unassembled WGS sequence"/>
</dbReference>
<dbReference type="InterPro" id="IPR001126">
    <property type="entry name" value="UmuC"/>
</dbReference>
<dbReference type="NCBIfam" id="NF002677">
    <property type="entry name" value="PRK02406.1"/>
    <property type="match status" value="1"/>
</dbReference>
<dbReference type="Pfam" id="PF11798">
    <property type="entry name" value="IMS_HHH"/>
    <property type="match status" value="1"/>
</dbReference>
<feature type="binding site" evidence="4">
    <location>
        <position position="137"/>
    </location>
    <ligand>
        <name>Mg(2+)</name>
        <dbReference type="ChEBI" id="CHEBI:18420"/>
    </ligand>
</feature>